<gene>
    <name evidence="1" type="ORF">SAMN05421630_1011099</name>
</gene>
<dbReference type="PROSITE" id="PS50977">
    <property type="entry name" value="HTH_TETR_2"/>
    <property type="match status" value="1"/>
</dbReference>
<reference evidence="1 2" key="1">
    <citation type="submission" date="2016-10" db="EMBL/GenBank/DDBJ databases">
        <authorList>
            <person name="de Groot N.N."/>
        </authorList>
    </citation>
    <scope>NUCLEOTIDE SEQUENCE [LARGE SCALE GENOMIC DNA]</scope>
    <source>
        <strain evidence="1 2">CGMCC 4.5506</strain>
    </source>
</reference>
<dbReference type="RefSeq" id="WP_091797863.1">
    <property type="nucleotide sequence ID" value="NZ_CP016353.1"/>
</dbReference>
<dbReference type="InterPro" id="IPR001647">
    <property type="entry name" value="HTH_TetR"/>
</dbReference>
<dbReference type="InterPro" id="IPR025996">
    <property type="entry name" value="MT1864/Rv1816-like_C"/>
</dbReference>
<dbReference type="Gene3D" id="1.10.10.60">
    <property type="entry name" value="Homeodomain-like"/>
    <property type="match status" value="1"/>
</dbReference>
<proteinExistence type="predicted"/>
<dbReference type="GO" id="GO:0003700">
    <property type="term" value="F:DNA-binding transcription factor activity"/>
    <property type="evidence" value="ECO:0007669"/>
    <property type="project" value="TreeGrafter"/>
</dbReference>
<dbReference type="Pfam" id="PF13305">
    <property type="entry name" value="TetR_C_33"/>
    <property type="match status" value="1"/>
</dbReference>
<dbReference type="SUPFAM" id="SSF48498">
    <property type="entry name" value="Tetracyclin repressor-like, C-terminal domain"/>
    <property type="match status" value="1"/>
</dbReference>
<dbReference type="Gene3D" id="1.10.357.10">
    <property type="entry name" value="Tetracycline Repressor, domain 2"/>
    <property type="match status" value="1"/>
</dbReference>
<keyword evidence="1" id="KW-0238">DNA-binding</keyword>
<dbReference type="GO" id="GO:0000976">
    <property type="term" value="F:transcription cis-regulatory region binding"/>
    <property type="evidence" value="ECO:0007669"/>
    <property type="project" value="TreeGrafter"/>
</dbReference>
<dbReference type="InterPro" id="IPR036271">
    <property type="entry name" value="Tet_transcr_reg_TetR-rel_C_sf"/>
</dbReference>
<evidence type="ECO:0000313" key="2">
    <source>
        <dbReference type="Proteomes" id="UP000199494"/>
    </source>
</evidence>
<dbReference type="PANTHER" id="PTHR30055:SF239">
    <property type="entry name" value="TRANSCRIPTIONAL REGULATORY PROTEIN"/>
    <property type="match status" value="1"/>
</dbReference>
<dbReference type="STRING" id="530584.SAMN05421630_1011099"/>
<dbReference type="KEGG" id="pmad:BAY61_13575"/>
<dbReference type="PANTHER" id="PTHR30055">
    <property type="entry name" value="HTH-TYPE TRANSCRIPTIONAL REGULATOR RUTR"/>
    <property type="match status" value="1"/>
</dbReference>
<dbReference type="OrthoDB" id="1669699at2"/>
<dbReference type="InterPro" id="IPR009057">
    <property type="entry name" value="Homeodomain-like_sf"/>
</dbReference>
<name>A0A222VPT3_9PSEU</name>
<protein>
    <submittedName>
        <fullName evidence="1">DNA-binding transcriptional regulator, AcrR family</fullName>
    </submittedName>
</protein>
<evidence type="ECO:0000313" key="1">
    <source>
        <dbReference type="EMBL" id="SDC27729.1"/>
    </source>
</evidence>
<dbReference type="SUPFAM" id="SSF46689">
    <property type="entry name" value="Homeodomain-like"/>
    <property type="match status" value="1"/>
</dbReference>
<dbReference type="EMBL" id="FMZE01000001">
    <property type="protein sequence ID" value="SDC27729.1"/>
    <property type="molecule type" value="Genomic_DNA"/>
</dbReference>
<accession>A0A222VPT3</accession>
<dbReference type="AlphaFoldDB" id="A0A222VPT3"/>
<dbReference type="InterPro" id="IPR050109">
    <property type="entry name" value="HTH-type_TetR-like_transc_reg"/>
</dbReference>
<keyword evidence="2" id="KW-1185">Reference proteome</keyword>
<dbReference type="Proteomes" id="UP000199494">
    <property type="component" value="Unassembled WGS sequence"/>
</dbReference>
<organism evidence="1 2">
    <name type="scientific">Prauserella marina</name>
    <dbReference type="NCBI Taxonomy" id="530584"/>
    <lineage>
        <taxon>Bacteria</taxon>
        <taxon>Bacillati</taxon>
        <taxon>Actinomycetota</taxon>
        <taxon>Actinomycetes</taxon>
        <taxon>Pseudonocardiales</taxon>
        <taxon>Pseudonocardiaceae</taxon>
        <taxon>Prauserella</taxon>
    </lineage>
</organism>
<sequence length="194" mass="20618">MPRRGLTTAQLVSAAADIADTDGFGALSLAKVAARVGVRVPSLYKHVGGLDELRCRLGVLGATELADAIRDAAVGLAGRDALRACCRCYRDYARRNPGRYAATQYRFPATSPLGAEFATRSGELLDLLLAVLRGYALDGEDAIHAARLIRSGVHGFVVLEELGGFGLPTELDTSFDKAVDIIEAGLRSLSEKEN</sequence>